<comment type="caution">
    <text evidence="2">The sequence shown here is derived from an EMBL/GenBank/DDBJ whole genome shotgun (WGS) entry which is preliminary data.</text>
</comment>
<feature type="region of interest" description="Disordered" evidence="1">
    <location>
        <begin position="1"/>
        <end position="21"/>
    </location>
</feature>
<proteinExistence type="predicted"/>
<evidence type="ECO:0000256" key="1">
    <source>
        <dbReference type="SAM" id="MobiDB-lite"/>
    </source>
</evidence>
<dbReference type="EMBL" id="BARS01026242">
    <property type="protein sequence ID" value="GAG12952.1"/>
    <property type="molecule type" value="Genomic_DNA"/>
</dbReference>
<organism evidence="2">
    <name type="scientific">marine sediment metagenome</name>
    <dbReference type="NCBI Taxonomy" id="412755"/>
    <lineage>
        <taxon>unclassified sequences</taxon>
        <taxon>metagenomes</taxon>
        <taxon>ecological metagenomes</taxon>
    </lineage>
</organism>
<reference evidence="2" key="1">
    <citation type="journal article" date="2014" name="Front. Microbiol.">
        <title>High frequency of phylogenetically diverse reductive dehalogenase-homologous genes in deep subseafloor sedimentary metagenomes.</title>
        <authorList>
            <person name="Kawai M."/>
            <person name="Futagami T."/>
            <person name="Toyoda A."/>
            <person name="Takaki Y."/>
            <person name="Nishi S."/>
            <person name="Hori S."/>
            <person name="Arai W."/>
            <person name="Tsubouchi T."/>
            <person name="Morono Y."/>
            <person name="Uchiyama I."/>
            <person name="Ito T."/>
            <person name="Fujiyama A."/>
            <person name="Inagaki F."/>
            <person name="Takami H."/>
        </authorList>
    </citation>
    <scope>NUCLEOTIDE SEQUENCE</scope>
    <source>
        <strain evidence="2">Expedition CK06-06</strain>
    </source>
</reference>
<feature type="compositionally biased region" description="Polar residues" evidence="1">
    <location>
        <begin position="1"/>
        <end position="19"/>
    </location>
</feature>
<feature type="non-terminal residue" evidence="2">
    <location>
        <position position="1"/>
    </location>
</feature>
<evidence type="ECO:0000313" key="2">
    <source>
        <dbReference type="EMBL" id="GAG12952.1"/>
    </source>
</evidence>
<protein>
    <submittedName>
        <fullName evidence="2">Uncharacterized protein</fullName>
    </submittedName>
</protein>
<accession>X0VPB6</accession>
<gene>
    <name evidence="2" type="ORF">S01H1_41378</name>
</gene>
<name>X0VPB6_9ZZZZ</name>
<sequence>EKFLGTAQTTQDTRTAEQNQARETEFEGLIDTAYGSKKQIVLDRTKQLMTDSVAEGMKDKVAEVLKDIPNDMLFVLTAVLDGVHNKYIAEDKIIDGDSIGGDVVGWQTEAENTMKSDAYKDFRNAGHDAARQRVQELFQKIAAAKK</sequence>
<dbReference type="AlphaFoldDB" id="X0VPB6"/>